<dbReference type="Pfam" id="PF11009">
    <property type="entry name" value="BrxC"/>
    <property type="match status" value="1"/>
</dbReference>
<dbReference type="AlphaFoldDB" id="A0A1N6G604"/>
<dbReference type="Proteomes" id="UP000185207">
    <property type="component" value="Unassembled WGS sequence"/>
</dbReference>
<evidence type="ECO:0000313" key="1">
    <source>
        <dbReference type="EMBL" id="SIO02976.1"/>
    </source>
</evidence>
<keyword evidence="2" id="KW-1185">Reference proteome</keyword>
<evidence type="ECO:0000313" key="2">
    <source>
        <dbReference type="Proteomes" id="UP000185207"/>
    </source>
</evidence>
<dbReference type="Gene3D" id="3.40.30.10">
    <property type="entry name" value="Glutaredoxin"/>
    <property type="match status" value="1"/>
</dbReference>
<dbReference type="SUPFAM" id="SSF52833">
    <property type="entry name" value="Thioredoxin-like"/>
    <property type="match status" value="1"/>
</dbReference>
<organism evidence="1 2">
    <name type="scientific">Epilithonimonas zeae</name>
    <dbReference type="NCBI Taxonomy" id="1416779"/>
    <lineage>
        <taxon>Bacteria</taxon>
        <taxon>Pseudomonadati</taxon>
        <taxon>Bacteroidota</taxon>
        <taxon>Flavobacteriia</taxon>
        <taxon>Flavobacteriales</taxon>
        <taxon>Weeksellaceae</taxon>
        <taxon>Chryseobacterium group</taxon>
        <taxon>Epilithonimonas</taxon>
    </lineage>
</organism>
<proteinExistence type="predicted"/>
<gene>
    <name evidence="1" type="ORF">SAMN05444409_1672</name>
</gene>
<name>A0A1N6G604_9FLAO</name>
<dbReference type="InterPro" id="IPR022551">
    <property type="entry name" value="BrxC"/>
</dbReference>
<dbReference type="OrthoDB" id="677051at2"/>
<dbReference type="RefSeq" id="WP_074234588.1">
    <property type="nucleotide sequence ID" value="NZ_FSRK01000001.1"/>
</dbReference>
<reference evidence="2" key="1">
    <citation type="submission" date="2016-11" db="EMBL/GenBank/DDBJ databases">
        <authorList>
            <person name="Varghese N."/>
            <person name="Submissions S."/>
        </authorList>
    </citation>
    <scope>NUCLEOTIDE SEQUENCE [LARGE SCALE GENOMIC DNA]</scope>
    <source>
        <strain evidence="2">DSM 27623</strain>
    </source>
</reference>
<sequence length="125" mass="14685">MGFLDQIFGKKEEQDQTKSLWRKIESEKDLDSAVEKSSQQKVLIFKHSTRCFISKTVLKNFEKQMQNSDKDYSYYFLDLLAHRNLSNEIESRFDIVHQSPQLIVLENGKSTYNASHQNIDLHTVN</sequence>
<protein>
    <submittedName>
        <fullName evidence="1">Bacillithiol system protein YtxJ</fullName>
    </submittedName>
</protein>
<dbReference type="InterPro" id="IPR036249">
    <property type="entry name" value="Thioredoxin-like_sf"/>
</dbReference>
<dbReference type="EMBL" id="FSRK01000001">
    <property type="protein sequence ID" value="SIO02976.1"/>
    <property type="molecule type" value="Genomic_DNA"/>
</dbReference>
<dbReference type="NCBIfam" id="TIGR04019">
    <property type="entry name" value="B_thiol_YtxJ"/>
    <property type="match status" value="1"/>
</dbReference>
<dbReference type="STRING" id="1416779.SAMN05444409_1672"/>
<accession>A0A1N6G604</accession>